<dbReference type="Proteomes" id="UP000440224">
    <property type="component" value="Unassembled WGS sequence"/>
</dbReference>
<sequence length="353" mass="38951">MSRRLSIHLDRQDAVHRPGELITGRVELVCPESRRCDELVASLDWEVESRGEPFSSRGAPVLLAAGLALSPGAPTLVPFEIPAPSGPLTYHGHILTVSWTLRVEAKLGWASRERVEARILLLPWTEEARALTATGYRKAPSKYALVYDPGPLPEATLEKRDESRTVEHPLVGVSLAAASVALLVLRAGAFTRILALLLLVGGLSALFAHLRRRTLRERLGPPELAVLPEIVRAGEVLTVSVSFEPGRPEVLKDLVISVSAQEVVLRPSSEPDEPRHYRHSLHGERRLVDRGRLRLPPGRVTVIQEMFRIPLRGPPSFGAPNNEVRWEVTATARTADLVSWKQTQRILVHPPSP</sequence>
<name>A0A6N7Q022_9BACT</name>
<accession>A0A6N7Q022</accession>
<keyword evidence="3" id="KW-1185">Reference proteome</keyword>
<dbReference type="InterPro" id="IPR014756">
    <property type="entry name" value="Ig_E-set"/>
</dbReference>
<dbReference type="OrthoDB" id="263784at2"/>
<evidence type="ECO:0000313" key="2">
    <source>
        <dbReference type="EMBL" id="MRG96486.1"/>
    </source>
</evidence>
<gene>
    <name evidence="2" type="ORF">GF068_31865</name>
</gene>
<keyword evidence="1" id="KW-0472">Membrane</keyword>
<evidence type="ECO:0008006" key="4">
    <source>
        <dbReference type="Google" id="ProtNLM"/>
    </source>
</evidence>
<keyword evidence="1" id="KW-1133">Transmembrane helix</keyword>
<keyword evidence="1" id="KW-0812">Transmembrane</keyword>
<dbReference type="EMBL" id="WJIE01000011">
    <property type="protein sequence ID" value="MRG96486.1"/>
    <property type="molecule type" value="Genomic_DNA"/>
</dbReference>
<evidence type="ECO:0000256" key="1">
    <source>
        <dbReference type="SAM" id="Phobius"/>
    </source>
</evidence>
<feature type="transmembrane region" description="Helical" evidence="1">
    <location>
        <begin position="193"/>
        <end position="210"/>
    </location>
</feature>
<evidence type="ECO:0000313" key="3">
    <source>
        <dbReference type="Proteomes" id="UP000440224"/>
    </source>
</evidence>
<dbReference type="AlphaFoldDB" id="A0A6N7Q022"/>
<reference evidence="2 3" key="1">
    <citation type="submission" date="2019-10" db="EMBL/GenBank/DDBJ databases">
        <title>A soil myxobacterium in the family Polyangiaceae.</title>
        <authorList>
            <person name="Li Y."/>
            <person name="Wang J."/>
        </authorList>
    </citation>
    <scope>NUCLEOTIDE SEQUENCE [LARGE SCALE GENOMIC DNA]</scope>
    <source>
        <strain evidence="2 3">DSM 14734</strain>
    </source>
</reference>
<dbReference type="SUPFAM" id="SSF81296">
    <property type="entry name" value="E set domains"/>
    <property type="match status" value="1"/>
</dbReference>
<proteinExistence type="predicted"/>
<protein>
    <recommendedName>
        <fullName evidence="4">Arrestin-like N-terminal domain-containing protein</fullName>
    </recommendedName>
</protein>
<dbReference type="RefSeq" id="WP_153823279.1">
    <property type="nucleotide sequence ID" value="NZ_WJIE01000011.1"/>
</dbReference>
<organism evidence="2 3">
    <name type="scientific">Polyangium spumosum</name>
    <dbReference type="NCBI Taxonomy" id="889282"/>
    <lineage>
        <taxon>Bacteria</taxon>
        <taxon>Pseudomonadati</taxon>
        <taxon>Myxococcota</taxon>
        <taxon>Polyangia</taxon>
        <taxon>Polyangiales</taxon>
        <taxon>Polyangiaceae</taxon>
        <taxon>Polyangium</taxon>
    </lineage>
</organism>
<comment type="caution">
    <text evidence="2">The sequence shown here is derived from an EMBL/GenBank/DDBJ whole genome shotgun (WGS) entry which is preliminary data.</text>
</comment>